<feature type="signal peptide" evidence="4">
    <location>
        <begin position="1"/>
        <end position="24"/>
    </location>
</feature>
<dbReference type="AlphaFoldDB" id="A0A830I476"/>
<comment type="subcellular location">
    <subcellularLocation>
        <location evidence="1">Secreted</location>
    </subcellularLocation>
</comment>
<dbReference type="GO" id="GO:0004623">
    <property type="term" value="F:phospholipase A2 activity"/>
    <property type="evidence" value="ECO:0007669"/>
    <property type="project" value="InterPro"/>
</dbReference>
<proteinExistence type="predicted"/>
<evidence type="ECO:0008006" key="7">
    <source>
        <dbReference type="Google" id="ProtNLM"/>
    </source>
</evidence>
<dbReference type="EMBL" id="BNJQ01000043">
    <property type="protein sequence ID" value="GHP12521.1"/>
    <property type="molecule type" value="Genomic_DNA"/>
</dbReference>
<feature type="chain" id="PRO_5032389836" description="Phospholipase A2" evidence="4">
    <location>
        <begin position="25"/>
        <end position="203"/>
    </location>
</feature>
<evidence type="ECO:0000313" key="5">
    <source>
        <dbReference type="EMBL" id="GHP12521.1"/>
    </source>
</evidence>
<dbReference type="OrthoDB" id="566013at2759"/>
<evidence type="ECO:0000256" key="1">
    <source>
        <dbReference type="ARBA" id="ARBA00004613"/>
    </source>
</evidence>
<dbReference type="InterPro" id="IPR033113">
    <property type="entry name" value="PLA2_histidine"/>
</dbReference>
<keyword evidence="2" id="KW-0964">Secreted</keyword>
<dbReference type="Gene3D" id="1.20.90.10">
    <property type="entry name" value="Phospholipase A2 domain"/>
    <property type="match status" value="1"/>
</dbReference>
<gene>
    <name evidence="5" type="ORF">PPROV_001124900</name>
</gene>
<dbReference type="SUPFAM" id="SSF48619">
    <property type="entry name" value="Phospholipase A2, PLA2"/>
    <property type="match status" value="1"/>
</dbReference>
<protein>
    <recommendedName>
        <fullName evidence="7">Phospholipase A2</fullName>
    </recommendedName>
</protein>
<sequence>MSLNITLLLVCHLISHWCSYEALAGNKVSSSASSAPPPCATTCFSEPCGTAGLRYGKYCGVGHTGCPGVEPCDEIDKCCMAHDSCVGDGMGIFDVKCHTELKDCLKAIPKSAKPFEGNTCPWDTVKKAITAGMDLGIAFGSLLKGGQGGGDGNVDLGSLLGNLGGGVQGGGGGGGAPHHHQGGKRRKKTKTTTTNNNAYDGEL</sequence>
<dbReference type="GO" id="GO:0005576">
    <property type="term" value="C:extracellular region"/>
    <property type="evidence" value="ECO:0007669"/>
    <property type="project" value="UniProtKB-SubCell"/>
</dbReference>
<dbReference type="PROSITE" id="PS00118">
    <property type="entry name" value="PA2_HIS"/>
    <property type="match status" value="1"/>
</dbReference>
<feature type="region of interest" description="Disordered" evidence="3">
    <location>
        <begin position="168"/>
        <end position="203"/>
    </location>
</feature>
<keyword evidence="4" id="KW-0732">Signal</keyword>
<keyword evidence="6" id="KW-1185">Reference proteome</keyword>
<feature type="compositionally biased region" description="Basic residues" evidence="3">
    <location>
        <begin position="177"/>
        <end position="190"/>
    </location>
</feature>
<name>A0A830I476_9CHLO</name>
<evidence type="ECO:0000256" key="2">
    <source>
        <dbReference type="ARBA" id="ARBA00022525"/>
    </source>
</evidence>
<evidence type="ECO:0000256" key="4">
    <source>
        <dbReference type="SAM" id="SignalP"/>
    </source>
</evidence>
<comment type="caution">
    <text evidence="5">The sequence shown here is derived from an EMBL/GenBank/DDBJ whole genome shotgun (WGS) entry which is preliminary data.</text>
</comment>
<organism evidence="5 6">
    <name type="scientific">Pycnococcus provasolii</name>
    <dbReference type="NCBI Taxonomy" id="41880"/>
    <lineage>
        <taxon>Eukaryota</taxon>
        <taxon>Viridiplantae</taxon>
        <taxon>Chlorophyta</taxon>
        <taxon>Pseudoscourfieldiophyceae</taxon>
        <taxon>Pseudoscourfieldiales</taxon>
        <taxon>Pycnococcaceae</taxon>
        <taxon>Pycnococcus</taxon>
    </lineage>
</organism>
<dbReference type="GO" id="GO:0006644">
    <property type="term" value="P:phospholipid metabolic process"/>
    <property type="evidence" value="ECO:0007669"/>
    <property type="project" value="InterPro"/>
</dbReference>
<dbReference type="GO" id="GO:0050482">
    <property type="term" value="P:arachidonate secretion"/>
    <property type="evidence" value="ECO:0007669"/>
    <property type="project" value="InterPro"/>
</dbReference>
<reference evidence="5" key="1">
    <citation type="submission" date="2020-10" db="EMBL/GenBank/DDBJ databases">
        <title>Unveiling of a novel bifunctional photoreceptor, Dualchrome1, isolated from a cosmopolitan green alga.</title>
        <authorList>
            <person name="Suzuki S."/>
            <person name="Kawachi M."/>
        </authorList>
    </citation>
    <scope>NUCLEOTIDE SEQUENCE</scope>
    <source>
        <strain evidence="5">NIES 2893</strain>
    </source>
</reference>
<dbReference type="Proteomes" id="UP000660262">
    <property type="component" value="Unassembled WGS sequence"/>
</dbReference>
<evidence type="ECO:0000313" key="6">
    <source>
        <dbReference type="Proteomes" id="UP000660262"/>
    </source>
</evidence>
<evidence type="ECO:0000256" key="3">
    <source>
        <dbReference type="SAM" id="MobiDB-lite"/>
    </source>
</evidence>
<accession>A0A830I476</accession>
<dbReference type="InterPro" id="IPR036444">
    <property type="entry name" value="PLipase_A2_dom_sf"/>
</dbReference>